<evidence type="ECO:0000256" key="1">
    <source>
        <dbReference type="ARBA" id="ARBA00010923"/>
    </source>
</evidence>
<comment type="caution">
    <text evidence="5">The sequence shown here is derived from an EMBL/GenBank/DDBJ whole genome shotgun (WGS) entry which is preliminary data.</text>
</comment>
<evidence type="ECO:0000256" key="2">
    <source>
        <dbReference type="ARBA" id="ARBA00022747"/>
    </source>
</evidence>
<dbReference type="InterPro" id="IPR052021">
    <property type="entry name" value="Type-I_RS_S_subunit"/>
</dbReference>
<evidence type="ECO:0000259" key="4">
    <source>
        <dbReference type="Pfam" id="PF01420"/>
    </source>
</evidence>
<dbReference type="SUPFAM" id="SSF116734">
    <property type="entry name" value="DNA methylase specificity domain"/>
    <property type="match status" value="2"/>
</dbReference>
<dbReference type="CDD" id="cd17249">
    <property type="entry name" value="RMtype1_S_EcoR124I-TRD2-CR2_like"/>
    <property type="match status" value="1"/>
</dbReference>
<protein>
    <recommendedName>
        <fullName evidence="4">Type I restriction modification DNA specificity domain-containing protein</fullName>
    </recommendedName>
</protein>
<dbReference type="CDD" id="cd17517">
    <property type="entry name" value="RMtype1_S_EcoKI_StySPI-TRD2-CR2_like"/>
    <property type="match status" value="1"/>
</dbReference>
<comment type="similarity">
    <text evidence="1">Belongs to the type-I restriction system S methylase family.</text>
</comment>
<reference evidence="5 6" key="2">
    <citation type="submission" date="2019-09" db="EMBL/GenBank/DDBJ databases">
        <authorList>
            <person name="Jin C."/>
        </authorList>
    </citation>
    <scope>NUCLEOTIDE SEQUENCE [LARGE SCALE GENOMIC DNA]</scope>
    <source>
        <strain evidence="5 6">BN140041</strain>
    </source>
</reference>
<keyword evidence="2" id="KW-0680">Restriction system</keyword>
<evidence type="ECO:0000256" key="3">
    <source>
        <dbReference type="ARBA" id="ARBA00023125"/>
    </source>
</evidence>
<keyword evidence="3" id="KW-0238">DNA-binding</keyword>
<feature type="domain" description="Type I restriction modification DNA specificity" evidence="4">
    <location>
        <begin position="3"/>
        <end position="169"/>
    </location>
</feature>
<dbReference type="GO" id="GO:0003677">
    <property type="term" value="F:DNA binding"/>
    <property type="evidence" value="ECO:0007669"/>
    <property type="project" value="UniProtKB-KW"/>
</dbReference>
<dbReference type="InterPro" id="IPR000055">
    <property type="entry name" value="Restrct_endonuc_typeI_TRD"/>
</dbReference>
<dbReference type="InterPro" id="IPR044946">
    <property type="entry name" value="Restrct_endonuc_typeI_TRD_sf"/>
</dbReference>
<dbReference type="RefSeq" id="WP_149750710.1">
    <property type="nucleotide sequence ID" value="NZ_VUJW01000005.1"/>
</dbReference>
<dbReference type="PANTHER" id="PTHR30408:SF12">
    <property type="entry name" value="TYPE I RESTRICTION ENZYME MJAVIII SPECIFICITY SUBUNIT"/>
    <property type="match status" value="1"/>
</dbReference>
<name>A0A5B1M1S7_9ACTN</name>
<dbReference type="Pfam" id="PF01420">
    <property type="entry name" value="Methylase_S"/>
    <property type="match status" value="2"/>
</dbReference>
<dbReference type="EMBL" id="VUJW01000005">
    <property type="protein sequence ID" value="KAA1426883.1"/>
    <property type="molecule type" value="Genomic_DNA"/>
</dbReference>
<dbReference type="Gene3D" id="3.90.220.20">
    <property type="entry name" value="DNA methylase specificity domains"/>
    <property type="match status" value="2"/>
</dbReference>
<reference evidence="5 6" key="1">
    <citation type="submission" date="2019-09" db="EMBL/GenBank/DDBJ databases">
        <title>Nocardioides panacisoli sp. nov., isolated from the soil of a ginseng field.</title>
        <authorList>
            <person name="Cho C."/>
        </authorList>
    </citation>
    <scope>NUCLEOTIDE SEQUENCE [LARGE SCALE GENOMIC DNA]</scope>
    <source>
        <strain evidence="5 6">BN140041</strain>
    </source>
</reference>
<proteinExistence type="inferred from homology"/>
<accession>A0A5B1M1S7</accession>
<sequence>MTTVTTVALGELVDFYSGGTPSKSKSEFWAGDVPWFSAKDMKRSRLRDSTDHISDEAFRSTPLRKLPAGTIAMVVRGMILAHTVPISILDVDAAINQDLKALLPKRDVDTAFLAAMLRAQHDEILSRVSTAAHGTKKLDSRVLEELRIPLPSLPEQRRIAGILDHADTLRTKRRLVLTHLNSLTKSILDDLLRSGFDRVAFGDLIADGPKNGLYRPSSDYGSGTPIVRIDSFKFGSGVIAMDSLRRLRASDNQIVEFALAPGDLLVNRVNSREHVGKTAIVGELQEPTVFESNIMRVRVDQERLLPRFAVEFMQTKDVRAQVAPMTKDAVNQSSINQTDVRSIQIPLPPLDLQHEFAARVGRIDGQRGSIHRSLAADDELFASLQFRAFRGEL</sequence>
<dbReference type="AlphaFoldDB" id="A0A5B1M1S7"/>
<feature type="domain" description="Type I restriction modification DNA specificity" evidence="4">
    <location>
        <begin position="270"/>
        <end position="364"/>
    </location>
</feature>
<organism evidence="5 6">
    <name type="scientific">Nocardioides antri</name>
    <dbReference type="NCBI Taxonomy" id="2607659"/>
    <lineage>
        <taxon>Bacteria</taxon>
        <taxon>Bacillati</taxon>
        <taxon>Actinomycetota</taxon>
        <taxon>Actinomycetes</taxon>
        <taxon>Propionibacteriales</taxon>
        <taxon>Nocardioidaceae</taxon>
        <taxon>Nocardioides</taxon>
    </lineage>
</organism>
<dbReference type="PANTHER" id="PTHR30408">
    <property type="entry name" value="TYPE-1 RESTRICTION ENZYME ECOKI SPECIFICITY PROTEIN"/>
    <property type="match status" value="1"/>
</dbReference>
<dbReference type="Proteomes" id="UP000324351">
    <property type="component" value="Unassembled WGS sequence"/>
</dbReference>
<dbReference type="GO" id="GO:0009307">
    <property type="term" value="P:DNA restriction-modification system"/>
    <property type="evidence" value="ECO:0007669"/>
    <property type="project" value="UniProtKB-KW"/>
</dbReference>
<evidence type="ECO:0000313" key="6">
    <source>
        <dbReference type="Proteomes" id="UP000324351"/>
    </source>
</evidence>
<evidence type="ECO:0000313" key="5">
    <source>
        <dbReference type="EMBL" id="KAA1426883.1"/>
    </source>
</evidence>
<gene>
    <name evidence="5" type="ORF">F0U47_11920</name>
</gene>
<keyword evidence="6" id="KW-1185">Reference proteome</keyword>